<dbReference type="RefSeq" id="WP_271323244.1">
    <property type="nucleotide sequence ID" value="NZ_JAAGKO020000020.1"/>
</dbReference>
<organism evidence="3 4">
    <name type="scientific">Streptantibioticus silvisoli</name>
    <dbReference type="NCBI Taxonomy" id="2705255"/>
    <lineage>
        <taxon>Bacteria</taxon>
        <taxon>Bacillati</taxon>
        <taxon>Actinomycetota</taxon>
        <taxon>Actinomycetes</taxon>
        <taxon>Kitasatosporales</taxon>
        <taxon>Streptomycetaceae</taxon>
        <taxon>Streptantibioticus</taxon>
    </lineage>
</organism>
<proteinExistence type="predicted"/>
<evidence type="ECO:0000259" key="2">
    <source>
        <dbReference type="Pfam" id="PF18431"/>
    </source>
</evidence>
<dbReference type="EMBL" id="JAAGKO020000020">
    <property type="protein sequence ID" value="MDI5964131.1"/>
    <property type="molecule type" value="Genomic_DNA"/>
</dbReference>
<sequence>MSGFDVTPSQLYTVSDGVADQQQTLDSGAKDLIGKLRAYPNCGGYGSAAEAFSQRYTEMGDLYFRVWERSVVGVGGAAVGFTTTANHFRAADAATDPTPGASATPRPLPHVIRTPPHYGSVPGLGWRDDEDAESFFSSLLDGVEGAVLFVLRPLLKDIYRWGKAADVVPEPNPQDLVHLSRLWFDSSTAISGVDGALTSLVSGITDQHNGEWYQAMRQYCSSLWGTTAWGHSRGAYRWSHDEAYGASSHPVMAVLFDTAQDLAEALSAFAAAAESLHQDLWRIYRKALIGAIHDIETHPDFSGLKALAKSVFGMGEEVGVDLTKRLDTEALDAAVEEYNNRVHRQTAKLAGLEGPLNEARISAPTFNAEEARSEGFGARALNDFSPSVLYTVPGADNHTYPVDLAGQEGMHRSHVIDKHVGEDTRQLAQRLRDQQSIPSASAFDNLDDAQKYTQETMDDRDNEEKIKAWLRRQSRVHNDRSTLKLPADFPGTVTGHTITRAGYDKDGMNARAQPTNGAEVVLRYRTGGHPAYIVLTAMPTNWRGTTP</sequence>
<feature type="domain" description="Bacterial CdiA-CT RNAse A" evidence="2">
    <location>
        <begin position="413"/>
        <end position="539"/>
    </location>
</feature>
<gene>
    <name evidence="3" type="ORF">POF43_015635</name>
</gene>
<feature type="compositionally biased region" description="Low complexity" evidence="1">
    <location>
        <begin position="92"/>
        <end position="105"/>
    </location>
</feature>
<dbReference type="Pfam" id="PF18431">
    <property type="entry name" value="RNAse_A_bac"/>
    <property type="match status" value="1"/>
</dbReference>
<feature type="region of interest" description="Disordered" evidence="1">
    <location>
        <begin position="92"/>
        <end position="114"/>
    </location>
</feature>
<evidence type="ECO:0000313" key="4">
    <source>
        <dbReference type="Proteomes" id="UP001156398"/>
    </source>
</evidence>
<reference evidence="3 4" key="1">
    <citation type="submission" date="2023-05" db="EMBL/GenBank/DDBJ databases">
        <title>Streptantibioticus silvisoli sp. nov., acidotolerant actinomycetes 1 from pine litter.</title>
        <authorList>
            <person name="Swiecimska M."/>
            <person name="Golinska P."/>
            <person name="Sangal V."/>
            <person name="Wachnowicz B."/>
            <person name="Goodfellow M."/>
        </authorList>
    </citation>
    <scope>NUCLEOTIDE SEQUENCE [LARGE SCALE GENOMIC DNA]</scope>
    <source>
        <strain evidence="3 4">SL54</strain>
    </source>
</reference>
<dbReference type="CDD" id="cd20684">
    <property type="entry name" value="CdiA-CT_Yk_RNaseA-like"/>
    <property type="match status" value="1"/>
</dbReference>
<comment type="caution">
    <text evidence="3">The sequence shown here is derived from an EMBL/GenBank/DDBJ whole genome shotgun (WGS) entry which is preliminary data.</text>
</comment>
<name>A0ABT6W3P0_9ACTN</name>
<dbReference type="InterPro" id="IPR041436">
    <property type="entry name" value="RNAse_A_bac"/>
</dbReference>
<evidence type="ECO:0000256" key="1">
    <source>
        <dbReference type="SAM" id="MobiDB-lite"/>
    </source>
</evidence>
<protein>
    <recommendedName>
        <fullName evidence="2">Bacterial CdiA-CT RNAse A domain-containing protein</fullName>
    </recommendedName>
</protein>
<accession>A0ABT6W3P0</accession>
<keyword evidence="4" id="KW-1185">Reference proteome</keyword>
<dbReference type="Proteomes" id="UP001156398">
    <property type="component" value="Unassembled WGS sequence"/>
</dbReference>
<evidence type="ECO:0000313" key="3">
    <source>
        <dbReference type="EMBL" id="MDI5964131.1"/>
    </source>
</evidence>